<evidence type="ECO:0000313" key="3">
    <source>
        <dbReference type="Proteomes" id="UP001164286"/>
    </source>
</evidence>
<evidence type="ECO:0000256" key="1">
    <source>
        <dbReference type="SAM" id="MobiDB-lite"/>
    </source>
</evidence>
<comment type="caution">
    <text evidence="2">The sequence shown here is derived from an EMBL/GenBank/DDBJ whole genome shotgun (WGS) entry which is preliminary data.</text>
</comment>
<dbReference type="Proteomes" id="UP001164286">
    <property type="component" value="Unassembled WGS sequence"/>
</dbReference>
<feature type="region of interest" description="Disordered" evidence="1">
    <location>
        <begin position="376"/>
        <end position="400"/>
    </location>
</feature>
<protein>
    <submittedName>
        <fullName evidence="2">Uncharacterized protein</fullName>
    </submittedName>
</protein>
<dbReference type="GeneID" id="77732477"/>
<proteinExistence type="predicted"/>
<keyword evidence="3" id="KW-1185">Reference proteome</keyword>
<sequence>MPLHGVGIIVGGTIAVIGSGYAFKKFVYDPHLAPYIEAFIAQHPILHSLSPTPSSQADENTRRAIPVPIAASTSGTSSARQSNLTHVRRRRSVRNQEDAGGMDVELETRQPLLRAGEREEYYLDSDRLDEWGRSRRATMKVGPSAGPSRPKPIPAPLVLHSPPPSISHSLVDLHTESAPPPPPSEPAAEPFQDSELRSIIFDRDEPLVGAVATLTTPILTSAPLEMPSPPAVRTPSITCGEPPSNHILTPGDHDSTPTQTQTPFVQALHFEGAPAPTDEADEDDDLDIISNVNSDYVDAESYTIPGTPDTDRGLSPTFPSFPSAPSTASYALLPARGVNSTDQALASGGAVGGLSFIRLQSPPILDREGMRAGLAGRRSMSVVSLSDGSESGRSDDWEAI</sequence>
<feature type="region of interest" description="Disordered" evidence="1">
    <location>
        <begin position="72"/>
        <end position="99"/>
    </location>
</feature>
<dbReference type="RefSeq" id="XP_052946243.1">
    <property type="nucleotide sequence ID" value="XM_053093272.1"/>
</dbReference>
<accession>A0AA38LWD5</accession>
<dbReference type="AlphaFoldDB" id="A0AA38LWD5"/>
<feature type="region of interest" description="Disordered" evidence="1">
    <location>
        <begin position="163"/>
        <end position="190"/>
    </location>
</feature>
<feature type="compositionally biased region" description="Polar residues" evidence="1">
    <location>
        <begin position="72"/>
        <end position="85"/>
    </location>
</feature>
<evidence type="ECO:0000313" key="2">
    <source>
        <dbReference type="EMBL" id="KAI9636466.1"/>
    </source>
</evidence>
<gene>
    <name evidence="2" type="ORF">MKK02DRAFT_45172</name>
</gene>
<name>A0AA38LWD5_9TREE</name>
<organism evidence="2 3">
    <name type="scientific">Dioszegia hungarica</name>
    <dbReference type="NCBI Taxonomy" id="4972"/>
    <lineage>
        <taxon>Eukaryota</taxon>
        <taxon>Fungi</taxon>
        <taxon>Dikarya</taxon>
        <taxon>Basidiomycota</taxon>
        <taxon>Agaricomycotina</taxon>
        <taxon>Tremellomycetes</taxon>
        <taxon>Tremellales</taxon>
        <taxon>Bulleribasidiaceae</taxon>
        <taxon>Dioszegia</taxon>
    </lineage>
</organism>
<feature type="compositionally biased region" description="Basic and acidic residues" evidence="1">
    <location>
        <begin position="390"/>
        <end position="400"/>
    </location>
</feature>
<dbReference type="EMBL" id="JAKWFO010000005">
    <property type="protein sequence ID" value="KAI9636466.1"/>
    <property type="molecule type" value="Genomic_DNA"/>
</dbReference>
<reference evidence="2" key="1">
    <citation type="journal article" date="2022" name="G3 (Bethesda)">
        <title>High quality genome of the basidiomycete yeast Dioszegia hungarica PDD-24b-2 isolated from cloud water.</title>
        <authorList>
            <person name="Jarrige D."/>
            <person name="Haridas S."/>
            <person name="Bleykasten-Grosshans C."/>
            <person name="Joly M."/>
            <person name="Nadalig T."/>
            <person name="Sancelme M."/>
            <person name="Vuilleumier S."/>
            <person name="Grigoriev I.V."/>
            <person name="Amato P."/>
            <person name="Bringel F."/>
        </authorList>
    </citation>
    <scope>NUCLEOTIDE SEQUENCE</scope>
    <source>
        <strain evidence="2">PDD-24b-2</strain>
    </source>
</reference>